<proteinExistence type="predicted"/>
<dbReference type="AlphaFoldDB" id="D4DM86"/>
<comment type="caution">
    <text evidence="1">The sequence shown here is derived from an EMBL/GenBank/DDBJ whole genome shotgun (WGS) entry which is preliminary data.</text>
</comment>
<reference evidence="1 2" key="1">
    <citation type="submission" date="2010-02" db="EMBL/GenBank/DDBJ databases">
        <authorList>
            <person name="Weinstock G."/>
            <person name="Sodergren E."/>
            <person name="Clifton S."/>
            <person name="Fulton L."/>
            <person name="Fulton B."/>
            <person name="Courtney L."/>
            <person name="Fronick C."/>
            <person name="Harrison M."/>
            <person name="Strong C."/>
            <person name="Farmer C."/>
            <person name="Delahaunty K."/>
            <person name="Markovic C."/>
            <person name="Hall O."/>
            <person name="Minx P."/>
            <person name="Tomlinson C."/>
            <person name="Mitreva M."/>
            <person name="Nelson J."/>
            <person name="Hou S."/>
            <person name="Wollam A."/>
            <person name="Pepin K.H."/>
            <person name="Johnson M."/>
            <person name="Bhonagiri V."/>
            <person name="Zhang X."/>
            <person name="Suruliraj S."/>
            <person name="Warren W."/>
            <person name="Chinwalla A."/>
            <person name="Mardis E.R."/>
            <person name="Wilson R.K."/>
        </authorList>
    </citation>
    <scope>NUCLEOTIDE SEQUENCE [LARGE SCALE GENOMIC DNA]</scope>
    <source>
        <strain evidence="1 2">ATCC 29315</strain>
    </source>
</reference>
<dbReference type="Proteomes" id="UP000005536">
    <property type="component" value="Unassembled WGS sequence"/>
</dbReference>
<gene>
    <name evidence="1" type="ORF">NEIELOOT_00148</name>
</gene>
<protein>
    <submittedName>
        <fullName evidence="1">Uncharacterized protein</fullName>
    </submittedName>
</protein>
<organism evidence="1 2">
    <name type="scientific">Neisseria elongata subsp. glycolytica ATCC 29315</name>
    <dbReference type="NCBI Taxonomy" id="546263"/>
    <lineage>
        <taxon>Bacteria</taxon>
        <taxon>Pseudomonadati</taxon>
        <taxon>Pseudomonadota</taxon>
        <taxon>Betaproteobacteria</taxon>
        <taxon>Neisseriales</taxon>
        <taxon>Neisseriaceae</taxon>
        <taxon>Neisseria</taxon>
    </lineage>
</organism>
<evidence type="ECO:0000313" key="2">
    <source>
        <dbReference type="Proteomes" id="UP000005536"/>
    </source>
</evidence>
<sequence>MRFVFAFDRTGQGNAHARQQHGFGAQQAFEFGNAVIRAFKIFAVRPNTHFGAAVFNGAFAHFRQWFDHVAAGKHDAVDFAFAFDGYFEAGGEGVGDGYAHAVQAA</sequence>
<accession>D4DM86</accession>
<evidence type="ECO:0000313" key="1">
    <source>
        <dbReference type="EMBL" id="EFE51189.1"/>
    </source>
</evidence>
<dbReference type="EMBL" id="ADBF01000002">
    <property type="protein sequence ID" value="EFE51189.1"/>
    <property type="molecule type" value="Genomic_DNA"/>
</dbReference>
<name>D4DM86_NEIEG</name>